<dbReference type="AlphaFoldDB" id="A0A6J6M6J2"/>
<dbReference type="GO" id="GO:0004751">
    <property type="term" value="F:ribose-5-phosphate isomerase activity"/>
    <property type="evidence" value="ECO:0007669"/>
    <property type="project" value="TreeGrafter"/>
</dbReference>
<protein>
    <submittedName>
        <fullName evidence="2">Unannotated protein</fullName>
    </submittedName>
</protein>
<dbReference type="Gene3D" id="3.40.1400.10">
    <property type="entry name" value="Sugar-phosphate isomerase, RpiB/LacA/LacB"/>
    <property type="match status" value="1"/>
</dbReference>
<evidence type="ECO:0000313" key="2">
    <source>
        <dbReference type="EMBL" id="CAB4668355.1"/>
    </source>
</evidence>
<evidence type="ECO:0000256" key="1">
    <source>
        <dbReference type="ARBA" id="ARBA00023235"/>
    </source>
</evidence>
<dbReference type="NCBIfam" id="NF004051">
    <property type="entry name" value="PRK05571.1"/>
    <property type="match status" value="1"/>
</dbReference>
<dbReference type="InterPro" id="IPR004785">
    <property type="entry name" value="RpiB"/>
</dbReference>
<reference evidence="2" key="1">
    <citation type="submission" date="2020-05" db="EMBL/GenBank/DDBJ databases">
        <authorList>
            <person name="Chiriac C."/>
            <person name="Salcher M."/>
            <person name="Ghai R."/>
            <person name="Kavagutti S V."/>
        </authorList>
    </citation>
    <scope>NUCLEOTIDE SEQUENCE</scope>
</reference>
<dbReference type="PANTHER" id="PTHR30345">
    <property type="entry name" value="RIBOSE-5-PHOSPHATE ISOMERASE B"/>
    <property type="match status" value="1"/>
</dbReference>
<dbReference type="InterPro" id="IPR036569">
    <property type="entry name" value="RpiB_LacA_LacB_sf"/>
</dbReference>
<dbReference type="NCBIfam" id="TIGR00689">
    <property type="entry name" value="rpiB_lacA_lacB"/>
    <property type="match status" value="1"/>
</dbReference>
<accession>A0A6J6M6J2</accession>
<proteinExistence type="predicted"/>
<organism evidence="2">
    <name type="scientific">freshwater metagenome</name>
    <dbReference type="NCBI Taxonomy" id="449393"/>
    <lineage>
        <taxon>unclassified sequences</taxon>
        <taxon>metagenomes</taxon>
        <taxon>ecological metagenomes</taxon>
    </lineage>
</organism>
<name>A0A6J6M6J2_9ZZZZ</name>
<dbReference type="SUPFAM" id="SSF89623">
    <property type="entry name" value="Ribose/Galactose isomerase RpiB/AlsB"/>
    <property type="match status" value="1"/>
</dbReference>
<keyword evidence="1" id="KW-0413">Isomerase</keyword>
<dbReference type="GO" id="GO:0009052">
    <property type="term" value="P:pentose-phosphate shunt, non-oxidative branch"/>
    <property type="evidence" value="ECO:0007669"/>
    <property type="project" value="TreeGrafter"/>
</dbReference>
<dbReference type="PIRSF" id="PIRSF005384">
    <property type="entry name" value="RpiB_LacA_B"/>
    <property type="match status" value="1"/>
</dbReference>
<dbReference type="GO" id="GO:0019316">
    <property type="term" value="P:D-allose catabolic process"/>
    <property type="evidence" value="ECO:0007669"/>
    <property type="project" value="TreeGrafter"/>
</dbReference>
<dbReference type="PANTHER" id="PTHR30345:SF0">
    <property type="entry name" value="DNA DAMAGE-REPAIR_TOLERATION PROTEIN DRT102"/>
    <property type="match status" value="1"/>
</dbReference>
<dbReference type="InterPro" id="IPR003500">
    <property type="entry name" value="RpiB_LacA_LacB"/>
</dbReference>
<dbReference type="EMBL" id="CAEZWR010000105">
    <property type="protein sequence ID" value="CAB4668355.1"/>
    <property type="molecule type" value="Genomic_DNA"/>
</dbReference>
<sequence>MIIAIGSDHAGFMLKERLRGWLVEQGHEVLDLGAYSPDRVDYPHFGAEVGRTVASGKAQFGVAVCGSGQGICMAANKVPGVRAGIIRDIQDAEMTRLHNNANVACFGERVTDPEVAVAALKVFLETTFEGGRHEARVEQLAALDKGQAV</sequence>
<dbReference type="NCBIfam" id="TIGR01120">
    <property type="entry name" value="rpiB"/>
    <property type="match status" value="1"/>
</dbReference>
<dbReference type="Pfam" id="PF02502">
    <property type="entry name" value="LacAB_rpiB"/>
    <property type="match status" value="1"/>
</dbReference>
<gene>
    <name evidence="2" type="ORF">UFOPK2282_00938</name>
</gene>